<sequence length="249" mass="26924">MGPGVYLKLCIRGRCRVPGEHSDLHANAADPGVYTRLHPRQFMRRRSAEDGYSLIELTVGLVIMGIIFLSIYALYRPTLVLSGGIGERLAAQQDVRLALDRLARPLHEATMAFGRIQVYSPEAGCVGAYQACIGFVTARDAGCTGPFQRVAGAPNWQATIYVWRDTSSNEMRLRCDPSTTFPATTWPPPTLESSTVIGTRMVAVSFAFEPAGSPAPTSVAVAVEEQVAGPSRSTLPATLVNRTVFVPQN</sequence>
<evidence type="ECO:0000313" key="3">
    <source>
        <dbReference type="Proteomes" id="UP000320393"/>
    </source>
</evidence>
<dbReference type="NCBIfam" id="TIGR02532">
    <property type="entry name" value="IV_pilin_GFxxxE"/>
    <property type="match status" value="1"/>
</dbReference>
<evidence type="ECO:0000313" key="2">
    <source>
        <dbReference type="EMBL" id="TMJ09465.1"/>
    </source>
</evidence>
<dbReference type="InterPro" id="IPR012902">
    <property type="entry name" value="N_methyl_site"/>
</dbReference>
<dbReference type="Proteomes" id="UP000320393">
    <property type="component" value="Unassembled WGS sequence"/>
</dbReference>
<keyword evidence="1" id="KW-0472">Membrane</keyword>
<accession>A0A537LN71</accession>
<protein>
    <submittedName>
        <fullName evidence="2">Prepilin-type N-terminal cleavage/methylation domain-containing protein</fullName>
    </submittedName>
</protein>
<organism evidence="2 3">
    <name type="scientific">Candidatus Segetimicrobium genomatis</name>
    <dbReference type="NCBI Taxonomy" id="2569760"/>
    <lineage>
        <taxon>Bacteria</taxon>
        <taxon>Bacillati</taxon>
        <taxon>Candidatus Sysuimicrobiota</taxon>
        <taxon>Candidatus Sysuimicrobiia</taxon>
        <taxon>Candidatus Sysuimicrobiales</taxon>
        <taxon>Candidatus Segetimicrobiaceae</taxon>
        <taxon>Candidatus Segetimicrobium</taxon>
    </lineage>
</organism>
<keyword evidence="1" id="KW-1133">Transmembrane helix</keyword>
<reference evidence="2 3" key="1">
    <citation type="journal article" date="2019" name="Nat. Microbiol.">
        <title>Mediterranean grassland soil C-N compound turnover is dependent on rainfall and depth, and is mediated by genomically divergent microorganisms.</title>
        <authorList>
            <person name="Diamond S."/>
            <person name="Andeer P.F."/>
            <person name="Li Z."/>
            <person name="Crits-Christoph A."/>
            <person name="Burstein D."/>
            <person name="Anantharaman K."/>
            <person name="Lane K.R."/>
            <person name="Thomas B.C."/>
            <person name="Pan C."/>
            <person name="Northen T.R."/>
            <person name="Banfield J.F."/>
        </authorList>
    </citation>
    <scope>NUCLEOTIDE SEQUENCE [LARGE SCALE GENOMIC DNA]</scope>
    <source>
        <strain evidence="2">NP_5</strain>
    </source>
</reference>
<evidence type="ECO:0000256" key="1">
    <source>
        <dbReference type="SAM" id="Phobius"/>
    </source>
</evidence>
<dbReference type="AlphaFoldDB" id="A0A537LN71"/>
<dbReference type="EMBL" id="VBAM01000348">
    <property type="protein sequence ID" value="TMJ09465.1"/>
    <property type="molecule type" value="Genomic_DNA"/>
</dbReference>
<name>A0A537LN71_9BACT</name>
<feature type="transmembrane region" description="Helical" evidence="1">
    <location>
        <begin position="52"/>
        <end position="75"/>
    </location>
</feature>
<comment type="caution">
    <text evidence="2">The sequence shown here is derived from an EMBL/GenBank/DDBJ whole genome shotgun (WGS) entry which is preliminary data.</text>
</comment>
<proteinExistence type="predicted"/>
<gene>
    <name evidence="2" type="ORF">E6H02_09040</name>
</gene>
<keyword evidence="1" id="KW-0812">Transmembrane</keyword>